<name>A0A2Y8ZUZ0_9MICO</name>
<dbReference type="Gene3D" id="3.20.20.30">
    <property type="entry name" value="Luciferase-like domain"/>
    <property type="match status" value="1"/>
</dbReference>
<dbReference type="EMBL" id="UESZ01000001">
    <property type="protein sequence ID" value="SSA35864.1"/>
    <property type="molecule type" value="Genomic_DNA"/>
</dbReference>
<keyword evidence="3" id="KW-1185">Reference proteome</keyword>
<dbReference type="InterPro" id="IPR050564">
    <property type="entry name" value="F420-G6PD/mer"/>
</dbReference>
<dbReference type="GO" id="GO:0016705">
    <property type="term" value="F:oxidoreductase activity, acting on paired donors, with incorporation or reduction of molecular oxygen"/>
    <property type="evidence" value="ECO:0007669"/>
    <property type="project" value="InterPro"/>
</dbReference>
<evidence type="ECO:0000313" key="2">
    <source>
        <dbReference type="EMBL" id="SSA35864.1"/>
    </source>
</evidence>
<accession>A0A2Y8ZUZ0</accession>
<protein>
    <submittedName>
        <fullName evidence="2">Probable F420-dependent oxidoreductase, MSMEG_2256 family</fullName>
    </submittedName>
</protein>
<dbReference type="NCBIfam" id="TIGR03617">
    <property type="entry name" value="F420_MSMEG_2256"/>
    <property type="match status" value="1"/>
</dbReference>
<dbReference type="CDD" id="cd01097">
    <property type="entry name" value="Tetrahydromethanopterin_reductase"/>
    <property type="match status" value="1"/>
</dbReference>
<reference evidence="3" key="1">
    <citation type="submission" date="2016-10" db="EMBL/GenBank/DDBJ databases">
        <authorList>
            <person name="Varghese N."/>
            <person name="Submissions S."/>
        </authorList>
    </citation>
    <scope>NUCLEOTIDE SEQUENCE [LARGE SCALE GENOMIC DNA]</scope>
    <source>
        <strain evidence="3">DSM 22951</strain>
    </source>
</reference>
<dbReference type="Proteomes" id="UP000250028">
    <property type="component" value="Unassembled WGS sequence"/>
</dbReference>
<dbReference type="Pfam" id="PF00296">
    <property type="entry name" value="Bac_luciferase"/>
    <property type="match status" value="1"/>
</dbReference>
<dbReference type="SUPFAM" id="SSF51679">
    <property type="entry name" value="Bacterial luciferase-like"/>
    <property type="match status" value="1"/>
</dbReference>
<evidence type="ECO:0000313" key="3">
    <source>
        <dbReference type="Proteomes" id="UP000250028"/>
    </source>
</evidence>
<dbReference type="InterPro" id="IPR036661">
    <property type="entry name" value="Luciferase-like_sf"/>
</dbReference>
<dbReference type="OrthoDB" id="3284378at2"/>
<dbReference type="InterPro" id="IPR011251">
    <property type="entry name" value="Luciferase-like_dom"/>
</dbReference>
<gene>
    <name evidence="2" type="ORF">SAMN04489750_3239</name>
</gene>
<organism evidence="2 3">
    <name type="scientific">Branchiibius hedensis</name>
    <dbReference type="NCBI Taxonomy" id="672460"/>
    <lineage>
        <taxon>Bacteria</taxon>
        <taxon>Bacillati</taxon>
        <taxon>Actinomycetota</taxon>
        <taxon>Actinomycetes</taxon>
        <taxon>Micrococcales</taxon>
        <taxon>Dermacoccaceae</taxon>
        <taxon>Branchiibius</taxon>
    </lineage>
</organism>
<feature type="domain" description="Luciferase-like" evidence="1">
    <location>
        <begin position="27"/>
        <end position="324"/>
    </location>
</feature>
<dbReference type="InterPro" id="IPR019919">
    <property type="entry name" value="Lucif-like_OxRdtase_MSMEG_2256"/>
</dbReference>
<dbReference type="RefSeq" id="WP_109687421.1">
    <property type="nucleotide sequence ID" value="NZ_QGDN01000001.1"/>
</dbReference>
<sequence>MPDAAKVPPAPRASPRWGVATALPGDVALADVPALCRAIQDCGIDVLHVPESVHDSFLVALLALQSTTTLRVRTSLTVALPRSPMVTALAAWDLVEVSGGRFELGLGSQVRGNIVDRYSSQWSDPAAQMRDYFHAVRAIFAAFERRTGLTYEGPYYRFTRLQPLFTPRDHGYGPPRLVAGGVGPRMCRVAGEVADEFVAHPTASHPEVVRQQILPRLTEGVLAAGRQDRPGITVVPWCLTGIDHAAIESERARIRRELSVLFSTPAYHRTLTLLGHPDVGAQLHALSRERRWSELAEAMPATLVADLVPEGTYDQIARILTTRYDGLCDTVALPLPPALVSAPQQPPTHILDGFASAIAELHRQVASGPA</sequence>
<dbReference type="PANTHER" id="PTHR43244">
    <property type="match status" value="1"/>
</dbReference>
<proteinExistence type="predicted"/>
<dbReference type="AlphaFoldDB" id="A0A2Y8ZUZ0"/>
<dbReference type="PANTHER" id="PTHR43244:SF2">
    <property type="entry name" value="CONSERVED HYPOTHETICAL ALANINE AND PROLINE-RICH PROTEIN"/>
    <property type="match status" value="1"/>
</dbReference>
<evidence type="ECO:0000259" key="1">
    <source>
        <dbReference type="Pfam" id="PF00296"/>
    </source>
</evidence>